<sequence length="77" mass="9287">MKAFYRYLLLFVAGWFDRWSALLYRVMKSFEWDTQNVLLPERERRVPLCVEAKGVEDISGRRKNESSLEKKKEQEKS</sequence>
<evidence type="ECO:0000313" key="1">
    <source>
        <dbReference type="EMBL" id="KAK6628385.1"/>
    </source>
</evidence>
<protein>
    <submittedName>
        <fullName evidence="1">Uncharacterized protein</fullName>
    </submittedName>
</protein>
<accession>A0AAN8S2I7</accession>
<comment type="caution">
    <text evidence="1">The sequence shown here is derived from an EMBL/GenBank/DDBJ whole genome shotgun (WGS) entry which is preliminary data.</text>
</comment>
<dbReference type="EMBL" id="JAWJWE010000036">
    <property type="protein sequence ID" value="KAK6628385.1"/>
    <property type="molecule type" value="Genomic_DNA"/>
</dbReference>
<dbReference type="Proteomes" id="UP001372834">
    <property type="component" value="Unassembled WGS sequence"/>
</dbReference>
<evidence type="ECO:0000313" key="2">
    <source>
        <dbReference type="Proteomes" id="UP001372834"/>
    </source>
</evidence>
<reference evidence="1 2" key="1">
    <citation type="submission" date="2023-10" db="EMBL/GenBank/DDBJ databases">
        <title>Genomes of two closely related lineages of the louse Polyplax serrata with different host specificities.</title>
        <authorList>
            <person name="Martinu J."/>
            <person name="Tarabai H."/>
            <person name="Stefka J."/>
            <person name="Hypsa V."/>
        </authorList>
    </citation>
    <scope>NUCLEOTIDE SEQUENCE [LARGE SCALE GENOMIC DNA]</scope>
    <source>
        <strain evidence="1">HR10_N</strain>
    </source>
</reference>
<gene>
    <name evidence="1" type="ORF">RUM43_002197</name>
</gene>
<dbReference type="AlphaFoldDB" id="A0AAN8S2I7"/>
<organism evidence="1 2">
    <name type="scientific">Polyplax serrata</name>
    <name type="common">Common mouse louse</name>
    <dbReference type="NCBI Taxonomy" id="468196"/>
    <lineage>
        <taxon>Eukaryota</taxon>
        <taxon>Metazoa</taxon>
        <taxon>Ecdysozoa</taxon>
        <taxon>Arthropoda</taxon>
        <taxon>Hexapoda</taxon>
        <taxon>Insecta</taxon>
        <taxon>Pterygota</taxon>
        <taxon>Neoptera</taxon>
        <taxon>Paraneoptera</taxon>
        <taxon>Psocodea</taxon>
        <taxon>Troctomorpha</taxon>
        <taxon>Phthiraptera</taxon>
        <taxon>Anoplura</taxon>
        <taxon>Polyplacidae</taxon>
        <taxon>Polyplax</taxon>
    </lineage>
</organism>
<proteinExistence type="predicted"/>
<name>A0AAN8S2I7_POLSC</name>